<dbReference type="RefSeq" id="WP_242748995.1">
    <property type="nucleotide sequence ID" value="NZ_CP093846.1"/>
</dbReference>
<dbReference type="SMART" id="SM00710">
    <property type="entry name" value="PbH1"/>
    <property type="match status" value="5"/>
</dbReference>
<dbReference type="Gene3D" id="2.160.20.10">
    <property type="entry name" value="Single-stranded right-handed beta-helix, Pectin lyase-like"/>
    <property type="match status" value="1"/>
</dbReference>
<dbReference type="InterPro" id="IPR012334">
    <property type="entry name" value="Pectin_lyas_fold"/>
</dbReference>
<organism evidence="2 3">
    <name type="scientific">Streptomyces tubbatahanensis</name>
    <dbReference type="NCBI Taxonomy" id="2923272"/>
    <lineage>
        <taxon>Bacteria</taxon>
        <taxon>Bacillati</taxon>
        <taxon>Actinomycetota</taxon>
        <taxon>Actinomycetes</taxon>
        <taxon>Kitasatosporales</taxon>
        <taxon>Streptomycetaceae</taxon>
        <taxon>Streptomyces</taxon>
    </lineage>
</organism>
<reference evidence="2 3" key="1">
    <citation type="journal article" date="2023" name="Microbiol. Spectr.">
        <title>Synergy between Genome Mining, Metabolomics, and Bioinformatics Uncovers Antibacterial Chlorinated Carbazole Alkaloids and Their Biosynthetic Gene Cluster from Streptomyces tubbatahanensis sp. nov., a Novel Actinomycete Isolated from Sulu Sea, Philippines.</title>
        <authorList>
            <person name="Tenebro C.P."/>
            <person name="Trono D.J.V.L."/>
            <person name="Balida L.A.P."/>
            <person name="Bayog L.K.A."/>
            <person name="Bruna J.R."/>
            <person name="Sabido E.M."/>
            <person name="Caspe D.P.C."/>
            <person name="de Los Santos E.L.C."/>
            <person name="Saludes J.P."/>
            <person name="Dalisay D.S."/>
        </authorList>
    </citation>
    <scope>NUCLEOTIDE SEQUENCE [LARGE SCALE GENOMIC DNA]</scope>
    <source>
        <strain evidence="2 3">DSD3025</strain>
    </source>
</reference>
<proteinExistence type="predicted"/>
<dbReference type="Pfam" id="PF01696">
    <property type="entry name" value="Adeno_E1B_55K"/>
    <property type="match status" value="1"/>
</dbReference>
<evidence type="ECO:0000313" key="2">
    <source>
        <dbReference type="EMBL" id="UNS95385.1"/>
    </source>
</evidence>
<accession>A0ABY3XLU7</accession>
<dbReference type="Proteomes" id="UP001202244">
    <property type="component" value="Chromosome"/>
</dbReference>
<name>A0ABY3XLU7_9ACTN</name>
<dbReference type="InterPro" id="IPR002612">
    <property type="entry name" value="Adeno_E1B_55kDa"/>
</dbReference>
<dbReference type="SUPFAM" id="SSF51126">
    <property type="entry name" value="Pectin lyase-like"/>
    <property type="match status" value="1"/>
</dbReference>
<dbReference type="InterPro" id="IPR006311">
    <property type="entry name" value="TAT_signal"/>
</dbReference>
<gene>
    <name evidence="2" type="ORF">MMF93_02045</name>
</gene>
<evidence type="ECO:0000256" key="1">
    <source>
        <dbReference type="SAM" id="MobiDB-lite"/>
    </source>
</evidence>
<feature type="region of interest" description="Disordered" evidence="1">
    <location>
        <begin position="49"/>
        <end position="73"/>
    </location>
</feature>
<evidence type="ECO:0000313" key="3">
    <source>
        <dbReference type="Proteomes" id="UP001202244"/>
    </source>
</evidence>
<dbReference type="PROSITE" id="PS51318">
    <property type="entry name" value="TAT"/>
    <property type="match status" value="1"/>
</dbReference>
<keyword evidence="3" id="KW-1185">Reference proteome</keyword>
<feature type="region of interest" description="Disordered" evidence="1">
    <location>
        <begin position="1"/>
        <end position="20"/>
    </location>
</feature>
<sequence>METRADGPRNNRTPGPGRRALAGVVGATAAGVLLSSREAAAAPASWAAASARPSLRDTATSGNGADTADSALPVLRPGDDWQQTLARTSWVQLVPGSTYTLSSAVELPDACLIVGNGATVTVTGASMGALRATRKRDITLTGIHFRGQDADPLGSAMAADHVAVALTRASDVRVTGCDFTHWRGAGLVVTGSASDDFVASRTLISGNTFDRCYFGASTADRSEYAVLADNVFTHCRLALWNSSGNWNIHGNTVVGCYGAYYSLAATSPYGRQSDDNWNHGALTGNTLNHANGGTSPRWTANAAFPLDGSSRDPGPGVVVSGLLPPTFSGNTLWYTDVTAADLQGSGWVLSGCALSDLTVRCSGSAPVHLVGHQGNHPPTLEGNVTDVLAGASGRSPSATG</sequence>
<dbReference type="InterPro" id="IPR006626">
    <property type="entry name" value="PbH1"/>
</dbReference>
<dbReference type="EMBL" id="CP093846">
    <property type="protein sequence ID" value="UNS95385.1"/>
    <property type="molecule type" value="Genomic_DNA"/>
</dbReference>
<feature type="compositionally biased region" description="Low complexity" evidence="1">
    <location>
        <begin position="10"/>
        <end position="20"/>
    </location>
</feature>
<dbReference type="InterPro" id="IPR011050">
    <property type="entry name" value="Pectin_lyase_fold/virulence"/>
</dbReference>
<protein>
    <submittedName>
        <fullName evidence="2">Right-handed parallel beta-helix repeat-containing protein</fullName>
    </submittedName>
</protein>